<dbReference type="EMBL" id="JAGPXF010000004">
    <property type="protein sequence ID" value="KAH7245415.1"/>
    <property type="molecule type" value="Genomic_DNA"/>
</dbReference>
<dbReference type="InterPro" id="IPR036770">
    <property type="entry name" value="Ankyrin_rpt-contain_sf"/>
</dbReference>
<sequence length="687" mass="73661">MVDSIMNFTDLTAFCTSISSNATTITAVANKLASALEKDDQNALQLNLITASLGQLHRSMEQLEQALNAAPLISRQLNDQLFTLLAACAGRMDDVHTDFTNLHPSDLSSLNGSFLTTYSGFAMIHAQTFAFFTNVLSQHEQAKQEQSLNSTAVRDLTKQAETSSHLVDRMRVLQSDVDSTKNPPLSGQRQPPTTSDNDAPPPYMSPATSRVSPTIAHSPGPSKGSSFFRALTSALRSKPDPLVSALCQAVVQGNEQHISGLISQGANINGSNEDGRTPLRCAIKSDQARAARLLLSVGVNTSSKGWSELPPLFQAASAGSLNVAQVLLEFGADVHSKAVSGQSHLVDVVNKGSAAGVGFLLASGAAADTKDITGQQIIVTAAKKGSVELMRVLIDNGADINATDIIGNPVLVTAVEKGDINMLELLLDKGANTDAHTILGTTVLGYAIEKRKFDIAKRLLVGGANPETKIHSQPILIKILRDGLLKTEDKVEVVRLLLDNGVDPDTADPIWGLPAICHAVEMSKTPVVEEMLRRGAKTKVRMLAGQTLLTYSIDVNRRSHIKALLDYGADVNEVDGLNRTPLMLALLRLDYNLAKMFVDHRADPTAKANEEAVKFIKAIKRNDFLELVRTARSAASETARPERNALNVPHYTAEMPASNMFASEVPASEVPPPSVPPPSYELAAGKW</sequence>
<dbReference type="InterPro" id="IPR002110">
    <property type="entry name" value="Ankyrin_rpt"/>
</dbReference>
<feature type="repeat" description="ANK" evidence="3">
    <location>
        <begin position="307"/>
        <end position="339"/>
    </location>
</feature>
<feature type="repeat" description="ANK" evidence="3">
    <location>
        <begin position="373"/>
        <end position="405"/>
    </location>
</feature>
<name>A0A8K0RW68_9HYPO</name>
<keyword evidence="2 3" id="KW-0040">ANK repeat</keyword>
<evidence type="ECO:0000256" key="1">
    <source>
        <dbReference type="ARBA" id="ARBA00022737"/>
    </source>
</evidence>
<dbReference type="PANTHER" id="PTHR24198">
    <property type="entry name" value="ANKYRIN REPEAT AND PROTEIN KINASE DOMAIN-CONTAINING PROTEIN"/>
    <property type="match status" value="1"/>
</dbReference>
<evidence type="ECO:0000313" key="5">
    <source>
        <dbReference type="EMBL" id="KAH7245415.1"/>
    </source>
</evidence>
<dbReference type="PANTHER" id="PTHR24198:SF165">
    <property type="entry name" value="ANKYRIN REPEAT-CONTAINING PROTEIN-RELATED"/>
    <property type="match status" value="1"/>
</dbReference>
<protein>
    <submittedName>
        <fullName evidence="5">Ankyrin repeat-containing domain protein</fullName>
    </submittedName>
</protein>
<organism evidence="5 6">
    <name type="scientific">Fusarium tricinctum</name>
    <dbReference type="NCBI Taxonomy" id="61284"/>
    <lineage>
        <taxon>Eukaryota</taxon>
        <taxon>Fungi</taxon>
        <taxon>Dikarya</taxon>
        <taxon>Ascomycota</taxon>
        <taxon>Pezizomycotina</taxon>
        <taxon>Sordariomycetes</taxon>
        <taxon>Hypocreomycetidae</taxon>
        <taxon>Hypocreales</taxon>
        <taxon>Nectriaceae</taxon>
        <taxon>Fusarium</taxon>
        <taxon>Fusarium tricinctum species complex</taxon>
    </lineage>
</organism>
<proteinExistence type="predicted"/>
<evidence type="ECO:0000256" key="2">
    <source>
        <dbReference type="ARBA" id="ARBA00023043"/>
    </source>
</evidence>
<dbReference type="SUPFAM" id="SSF48403">
    <property type="entry name" value="Ankyrin repeat"/>
    <property type="match status" value="2"/>
</dbReference>
<evidence type="ECO:0000256" key="3">
    <source>
        <dbReference type="PROSITE-ProRule" id="PRU00023"/>
    </source>
</evidence>
<comment type="caution">
    <text evidence="5">The sequence shown here is derived from an EMBL/GenBank/DDBJ whole genome shotgun (WGS) entry which is preliminary data.</text>
</comment>
<feature type="region of interest" description="Disordered" evidence="4">
    <location>
        <begin position="144"/>
        <end position="223"/>
    </location>
</feature>
<dbReference type="AlphaFoldDB" id="A0A8K0RW68"/>
<gene>
    <name evidence="5" type="ORF">BKA59DRAFT_171430</name>
</gene>
<reference evidence="5" key="1">
    <citation type="journal article" date="2021" name="Nat. Commun.">
        <title>Genetic determinants of endophytism in the Arabidopsis root mycobiome.</title>
        <authorList>
            <person name="Mesny F."/>
            <person name="Miyauchi S."/>
            <person name="Thiergart T."/>
            <person name="Pickel B."/>
            <person name="Atanasova L."/>
            <person name="Karlsson M."/>
            <person name="Huettel B."/>
            <person name="Barry K.W."/>
            <person name="Haridas S."/>
            <person name="Chen C."/>
            <person name="Bauer D."/>
            <person name="Andreopoulos W."/>
            <person name="Pangilinan J."/>
            <person name="LaButti K."/>
            <person name="Riley R."/>
            <person name="Lipzen A."/>
            <person name="Clum A."/>
            <person name="Drula E."/>
            <person name="Henrissat B."/>
            <person name="Kohler A."/>
            <person name="Grigoriev I.V."/>
            <person name="Martin F.M."/>
            <person name="Hacquard S."/>
        </authorList>
    </citation>
    <scope>NUCLEOTIDE SEQUENCE</scope>
    <source>
        <strain evidence="5">MPI-SDFR-AT-0068</strain>
    </source>
</reference>
<feature type="region of interest" description="Disordered" evidence="4">
    <location>
        <begin position="664"/>
        <end position="687"/>
    </location>
</feature>
<dbReference type="Pfam" id="PF12796">
    <property type="entry name" value="Ank_2"/>
    <property type="match status" value="3"/>
</dbReference>
<keyword evidence="6" id="KW-1185">Reference proteome</keyword>
<evidence type="ECO:0000256" key="4">
    <source>
        <dbReference type="SAM" id="MobiDB-lite"/>
    </source>
</evidence>
<evidence type="ECO:0000313" key="6">
    <source>
        <dbReference type="Proteomes" id="UP000813427"/>
    </source>
</evidence>
<dbReference type="SMART" id="SM00248">
    <property type="entry name" value="ANK"/>
    <property type="match status" value="10"/>
</dbReference>
<dbReference type="PROSITE" id="PS50088">
    <property type="entry name" value="ANK_REPEAT"/>
    <property type="match status" value="5"/>
</dbReference>
<feature type="repeat" description="ANK" evidence="3">
    <location>
        <begin position="544"/>
        <end position="576"/>
    </location>
</feature>
<dbReference type="Proteomes" id="UP000813427">
    <property type="component" value="Unassembled WGS sequence"/>
</dbReference>
<keyword evidence="1" id="KW-0677">Repeat</keyword>
<accession>A0A8K0RW68</accession>
<feature type="compositionally biased region" description="Pro residues" evidence="4">
    <location>
        <begin position="669"/>
        <end position="679"/>
    </location>
</feature>
<dbReference type="OrthoDB" id="20872at2759"/>
<dbReference type="PROSITE" id="PS50297">
    <property type="entry name" value="ANK_REP_REGION"/>
    <property type="match status" value="4"/>
</dbReference>
<feature type="compositionally biased region" description="Polar residues" evidence="4">
    <location>
        <begin position="176"/>
        <end position="197"/>
    </location>
</feature>
<feature type="repeat" description="ANK" evidence="3">
    <location>
        <begin position="274"/>
        <end position="306"/>
    </location>
</feature>
<dbReference type="Gene3D" id="1.25.40.20">
    <property type="entry name" value="Ankyrin repeat-containing domain"/>
    <property type="match status" value="2"/>
</dbReference>
<feature type="repeat" description="ANK" evidence="3">
    <location>
        <begin position="406"/>
        <end position="438"/>
    </location>
</feature>